<reference evidence="3 4" key="1">
    <citation type="submission" date="2024-02" db="EMBL/GenBank/DDBJ databases">
        <title>de novo genome assembly of Solanum bulbocastanum strain 11H21.</title>
        <authorList>
            <person name="Hosaka A.J."/>
        </authorList>
    </citation>
    <scope>NUCLEOTIDE SEQUENCE [LARGE SCALE GENOMIC DNA]</scope>
    <source>
        <tissue evidence="3">Young leaves</tissue>
    </source>
</reference>
<dbReference type="Proteomes" id="UP001371456">
    <property type="component" value="Unassembled WGS sequence"/>
</dbReference>
<accession>A0AAN8TED1</accession>
<dbReference type="EMBL" id="JBANQN010000006">
    <property type="protein sequence ID" value="KAK6786933.1"/>
    <property type="molecule type" value="Genomic_DNA"/>
</dbReference>
<protein>
    <submittedName>
        <fullName evidence="3">Uncharacterized protein</fullName>
    </submittedName>
</protein>
<feature type="transmembrane region" description="Helical" evidence="2">
    <location>
        <begin position="12"/>
        <end position="35"/>
    </location>
</feature>
<keyword evidence="2" id="KW-0472">Membrane</keyword>
<keyword evidence="2" id="KW-0812">Transmembrane</keyword>
<organism evidence="3 4">
    <name type="scientific">Solanum bulbocastanum</name>
    <name type="common">Wild potato</name>
    <dbReference type="NCBI Taxonomy" id="147425"/>
    <lineage>
        <taxon>Eukaryota</taxon>
        <taxon>Viridiplantae</taxon>
        <taxon>Streptophyta</taxon>
        <taxon>Embryophyta</taxon>
        <taxon>Tracheophyta</taxon>
        <taxon>Spermatophyta</taxon>
        <taxon>Magnoliopsida</taxon>
        <taxon>eudicotyledons</taxon>
        <taxon>Gunneridae</taxon>
        <taxon>Pentapetalae</taxon>
        <taxon>asterids</taxon>
        <taxon>lamiids</taxon>
        <taxon>Solanales</taxon>
        <taxon>Solanaceae</taxon>
        <taxon>Solanoideae</taxon>
        <taxon>Solaneae</taxon>
        <taxon>Solanum</taxon>
    </lineage>
</organism>
<keyword evidence="4" id="KW-1185">Reference proteome</keyword>
<sequence>MQLSIFPSGVNRIPNCAIGILNLFNICLLSLIVSTPTIRMRRLKRSILPFHGENRTRRSWGWTSDGAGSRDSSWGNEDRCEKGKWRQCGRTIECGYMEVQVACFDYAGAGHDGICGQRAYSDGAQG</sequence>
<keyword evidence="2" id="KW-1133">Transmembrane helix</keyword>
<name>A0AAN8TED1_SOLBU</name>
<comment type="caution">
    <text evidence="3">The sequence shown here is derived from an EMBL/GenBank/DDBJ whole genome shotgun (WGS) entry which is preliminary data.</text>
</comment>
<proteinExistence type="predicted"/>
<evidence type="ECO:0000313" key="4">
    <source>
        <dbReference type="Proteomes" id="UP001371456"/>
    </source>
</evidence>
<dbReference type="AlphaFoldDB" id="A0AAN8TED1"/>
<gene>
    <name evidence="3" type="ORF">RDI58_015458</name>
</gene>
<evidence type="ECO:0000256" key="2">
    <source>
        <dbReference type="SAM" id="Phobius"/>
    </source>
</evidence>
<feature type="region of interest" description="Disordered" evidence="1">
    <location>
        <begin position="61"/>
        <end position="80"/>
    </location>
</feature>
<evidence type="ECO:0000256" key="1">
    <source>
        <dbReference type="SAM" id="MobiDB-lite"/>
    </source>
</evidence>
<evidence type="ECO:0000313" key="3">
    <source>
        <dbReference type="EMBL" id="KAK6786933.1"/>
    </source>
</evidence>